<dbReference type="Proteomes" id="UP001107558">
    <property type="component" value="Chromosome 3"/>
</dbReference>
<dbReference type="Gene3D" id="3.90.1200.10">
    <property type="match status" value="1"/>
</dbReference>
<dbReference type="InterPro" id="IPR015897">
    <property type="entry name" value="CHK_kinase-like"/>
</dbReference>
<accession>A0A9J6BPD7</accession>
<dbReference type="EMBL" id="JADBJN010000003">
    <property type="protein sequence ID" value="KAG5671275.1"/>
    <property type="molecule type" value="Genomic_DNA"/>
</dbReference>
<dbReference type="PANTHER" id="PTHR11012:SF54">
    <property type="entry name" value="CHK KINASE-LIKE DOMAIN-CONTAINING PROTEIN"/>
    <property type="match status" value="1"/>
</dbReference>
<dbReference type="SUPFAM" id="SSF56112">
    <property type="entry name" value="Protein kinase-like (PK-like)"/>
    <property type="match status" value="1"/>
</dbReference>
<comment type="caution">
    <text evidence="2">The sequence shown here is derived from an EMBL/GenBank/DDBJ whole genome shotgun (WGS) entry which is preliminary data.</text>
</comment>
<reference evidence="2" key="1">
    <citation type="submission" date="2021-03" db="EMBL/GenBank/DDBJ databases">
        <title>Chromosome level genome of the anhydrobiotic midge Polypedilum vanderplanki.</title>
        <authorList>
            <person name="Yoshida Y."/>
            <person name="Kikawada T."/>
            <person name="Gusev O."/>
        </authorList>
    </citation>
    <scope>NUCLEOTIDE SEQUENCE</scope>
    <source>
        <strain evidence="2">NIAS01</strain>
        <tissue evidence="2">Whole body or cell culture</tissue>
    </source>
</reference>
<dbReference type="SMART" id="SM00587">
    <property type="entry name" value="CHK"/>
    <property type="match status" value="1"/>
</dbReference>
<dbReference type="OrthoDB" id="190089at2759"/>
<dbReference type="InterPro" id="IPR011009">
    <property type="entry name" value="Kinase-like_dom_sf"/>
</dbReference>
<sequence>MKQPITKVNTEINFEIPLAKQGEIKITDYILESLDKVAKAENFQDYEIEVDHGSSIGDGFVGLLIKATIKDKVNSENVLNLILKVPPENEARRQQMMAMDLFQREIYVYNVLLPEFVELQKERNISIDAGFYNFPKVYFAEFNKELNDAIIIMEDLRDSGHRMWDKQKPINYEHSKVFLTTLGRYHALSFAMKKLKPEKFEKFKELDDFMTGKRESFNQSFIDYLQSRVTKAAELLDPDDVEKKEKLKNLTENLYENLKFCLQPEEAEPFTVVTHGDCWFNNFVYHYKKKDLPDNIVLIDWQVSRYCSPVIDIVYFLLMCTDHELRQKHFDELLNIYHNSLKELLEKLGGDIFMQFPFTALLRHLKKFGKLGLITSSMAIPMFFTNKEDMVDMDFMAEQLKNLNLDEIESLMKAYLERISKSNERVDKRIKEVVIDCFHYGYL</sequence>
<evidence type="ECO:0000313" key="3">
    <source>
        <dbReference type="Proteomes" id="UP001107558"/>
    </source>
</evidence>
<feature type="domain" description="CHK kinase-like" evidence="1">
    <location>
        <begin position="151"/>
        <end position="347"/>
    </location>
</feature>
<protein>
    <recommendedName>
        <fullName evidence="1">CHK kinase-like domain-containing protein</fullName>
    </recommendedName>
</protein>
<dbReference type="PANTHER" id="PTHR11012">
    <property type="entry name" value="PROTEIN KINASE-LIKE DOMAIN-CONTAINING"/>
    <property type="match status" value="1"/>
</dbReference>
<evidence type="ECO:0000259" key="1">
    <source>
        <dbReference type="SMART" id="SM00587"/>
    </source>
</evidence>
<evidence type="ECO:0000313" key="2">
    <source>
        <dbReference type="EMBL" id="KAG5671275.1"/>
    </source>
</evidence>
<proteinExistence type="predicted"/>
<name>A0A9J6BPD7_POLVA</name>
<dbReference type="AlphaFoldDB" id="A0A9J6BPD7"/>
<keyword evidence="3" id="KW-1185">Reference proteome</keyword>
<dbReference type="Pfam" id="PF02958">
    <property type="entry name" value="EcKL"/>
    <property type="match status" value="1"/>
</dbReference>
<organism evidence="2 3">
    <name type="scientific">Polypedilum vanderplanki</name>
    <name type="common">Sleeping chironomid midge</name>
    <dbReference type="NCBI Taxonomy" id="319348"/>
    <lineage>
        <taxon>Eukaryota</taxon>
        <taxon>Metazoa</taxon>
        <taxon>Ecdysozoa</taxon>
        <taxon>Arthropoda</taxon>
        <taxon>Hexapoda</taxon>
        <taxon>Insecta</taxon>
        <taxon>Pterygota</taxon>
        <taxon>Neoptera</taxon>
        <taxon>Endopterygota</taxon>
        <taxon>Diptera</taxon>
        <taxon>Nematocera</taxon>
        <taxon>Chironomoidea</taxon>
        <taxon>Chironomidae</taxon>
        <taxon>Chironominae</taxon>
        <taxon>Polypedilum</taxon>
        <taxon>Polypedilum</taxon>
    </lineage>
</organism>
<dbReference type="InterPro" id="IPR004119">
    <property type="entry name" value="EcKL"/>
</dbReference>
<gene>
    <name evidence="2" type="ORF">PVAND_001481</name>
</gene>